<evidence type="ECO:0008006" key="3">
    <source>
        <dbReference type="Google" id="ProtNLM"/>
    </source>
</evidence>
<organism evidence="1 2">
    <name type="scientific">Bordetella genomosp. 9</name>
    <dbReference type="NCBI Taxonomy" id="1416803"/>
    <lineage>
        <taxon>Bacteria</taxon>
        <taxon>Pseudomonadati</taxon>
        <taxon>Pseudomonadota</taxon>
        <taxon>Betaproteobacteria</taxon>
        <taxon>Burkholderiales</taxon>
        <taxon>Alcaligenaceae</taxon>
        <taxon>Bordetella</taxon>
    </lineage>
</organism>
<gene>
    <name evidence="1" type="ORF">CAL13_17245</name>
</gene>
<dbReference type="AlphaFoldDB" id="A0A1W6Z3N1"/>
<proteinExistence type="predicted"/>
<accession>A0A1W6Z3N1</accession>
<sequence>MQPSRRAFLLGRPTPRTPWQAFGDRLRRLCAGDFERVAGVGADAGNRDEEAGRGQPPGLRWAPADGADVRVARSLCAEFGVRMALAAGAMPSASCATAQRSDAGRWVPAEAGDARPILWIDPRHLNRLARVPGPRPLWRAEPGVTLGELAAAGLPQFTHAEPGRMLADWFADRSAAAWPTGRGDFSGIHAAEVMLADGAVDRLGPFGAQDGEPLRTAALQRLVPELFRLASSTQAEWCRTQPAWPACYRIDALVPCPPASINLAQALHGHGGSLVWLESLALTVPAGEERPALASPPPPPQARALDARVKEAFDPAGIFGPFRAASRAHACTGVT</sequence>
<evidence type="ECO:0000313" key="1">
    <source>
        <dbReference type="EMBL" id="ARP87764.1"/>
    </source>
</evidence>
<keyword evidence="2" id="KW-1185">Reference proteome</keyword>
<reference evidence="1 2" key="1">
    <citation type="submission" date="2017-05" db="EMBL/GenBank/DDBJ databases">
        <title>Complete and WGS of Bordetella genogroups.</title>
        <authorList>
            <person name="Spilker T."/>
            <person name="LiPuma J."/>
        </authorList>
    </citation>
    <scope>NUCLEOTIDE SEQUENCE [LARGE SCALE GENOMIC DNA]</scope>
    <source>
        <strain evidence="1 2">AU17164</strain>
    </source>
</reference>
<evidence type="ECO:0000313" key="2">
    <source>
        <dbReference type="Proteomes" id="UP000194139"/>
    </source>
</evidence>
<dbReference type="EMBL" id="CP021109">
    <property type="protein sequence ID" value="ARP87764.1"/>
    <property type="molecule type" value="Genomic_DNA"/>
</dbReference>
<protein>
    <recommendedName>
        <fullName evidence="3">FAD-binding PCMH-type domain-containing protein</fullName>
    </recommendedName>
</protein>
<name>A0A1W6Z3N1_9BORD</name>
<dbReference type="RefSeq" id="WP_086073053.1">
    <property type="nucleotide sequence ID" value="NZ_CP021109.1"/>
</dbReference>
<dbReference type="Proteomes" id="UP000194139">
    <property type="component" value="Chromosome"/>
</dbReference>